<evidence type="ECO:0000256" key="10">
    <source>
        <dbReference type="RuleBase" id="RU364125"/>
    </source>
</evidence>
<dbReference type="OrthoDB" id="7304620at2"/>
<dbReference type="GO" id="GO:0005886">
    <property type="term" value="C:plasma membrane"/>
    <property type="evidence" value="ECO:0007669"/>
    <property type="project" value="UniProtKB-SubCell"/>
</dbReference>
<keyword evidence="5 10" id="KW-0145">Chemotaxis</keyword>
<dbReference type="Proteomes" id="UP000192936">
    <property type="component" value="Unassembled WGS sequence"/>
</dbReference>
<name>A0A1X7H577_9PROT</name>
<comment type="function">
    <text evidence="1 10">Controls the rotational direction of flagella during chemotaxis.</text>
</comment>
<dbReference type="EMBL" id="FXAK01000007">
    <property type="protein sequence ID" value="SMF79099.1"/>
    <property type="molecule type" value="Genomic_DNA"/>
</dbReference>
<comment type="subcellular location">
    <subcellularLocation>
        <location evidence="10">Cell inner membrane</location>
    </subcellularLocation>
    <subcellularLocation>
        <location evidence="2">Cell membrane</location>
        <topology evidence="2">Single-pass membrane protein</topology>
    </subcellularLocation>
</comment>
<evidence type="ECO:0000256" key="6">
    <source>
        <dbReference type="ARBA" id="ARBA00022692"/>
    </source>
</evidence>
<dbReference type="GO" id="GO:0071978">
    <property type="term" value="P:bacterial-type flagellum-dependent swarming motility"/>
    <property type="evidence" value="ECO:0007669"/>
    <property type="project" value="TreeGrafter"/>
</dbReference>
<accession>A0A1X7H577</accession>
<dbReference type="AlphaFoldDB" id="A0A1X7H577"/>
<evidence type="ECO:0000256" key="1">
    <source>
        <dbReference type="ARBA" id="ARBA00002254"/>
    </source>
</evidence>
<dbReference type="RefSeq" id="WP_085089733.1">
    <property type="nucleotide sequence ID" value="NZ_FXAK01000007.1"/>
</dbReference>
<evidence type="ECO:0000313" key="12">
    <source>
        <dbReference type="Proteomes" id="UP000192936"/>
    </source>
</evidence>
<dbReference type="PANTHER" id="PTHR35091:SF2">
    <property type="entry name" value="FLAGELLAR PROTEIN FLIL"/>
    <property type="match status" value="1"/>
</dbReference>
<dbReference type="Pfam" id="PF03748">
    <property type="entry name" value="FliL"/>
    <property type="match status" value="1"/>
</dbReference>
<keyword evidence="9 10" id="KW-0472">Membrane</keyword>
<evidence type="ECO:0000256" key="8">
    <source>
        <dbReference type="ARBA" id="ARBA00022989"/>
    </source>
</evidence>
<organism evidence="11 12">
    <name type="scientific">Azospirillum oryzae</name>
    <dbReference type="NCBI Taxonomy" id="286727"/>
    <lineage>
        <taxon>Bacteria</taxon>
        <taxon>Pseudomonadati</taxon>
        <taxon>Pseudomonadota</taxon>
        <taxon>Alphaproteobacteria</taxon>
        <taxon>Rhodospirillales</taxon>
        <taxon>Azospirillaceae</taxon>
        <taxon>Azospirillum</taxon>
    </lineage>
</organism>
<feature type="transmembrane region" description="Helical" evidence="10">
    <location>
        <begin position="25"/>
        <end position="45"/>
    </location>
</feature>
<keyword evidence="11" id="KW-0282">Flagellum</keyword>
<keyword evidence="4" id="KW-1003">Cell membrane</keyword>
<dbReference type="InterPro" id="IPR005503">
    <property type="entry name" value="FliL"/>
</dbReference>
<dbReference type="GO" id="GO:0009425">
    <property type="term" value="C:bacterial-type flagellum basal body"/>
    <property type="evidence" value="ECO:0007669"/>
    <property type="project" value="InterPro"/>
</dbReference>
<evidence type="ECO:0000256" key="5">
    <source>
        <dbReference type="ARBA" id="ARBA00022500"/>
    </source>
</evidence>
<dbReference type="GO" id="GO:0006935">
    <property type="term" value="P:chemotaxis"/>
    <property type="evidence" value="ECO:0007669"/>
    <property type="project" value="UniProtKB-KW"/>
</dbReference>
<reference evidence="11 12" key="1">
    <citation type="submission" date="2017-04" db="EMBL/GenBank/DDBJ databases">
        <authorList>
            <person name="Afonso C.L."/>
            <person name="Miller P.J."/>
            <person name="Scott M.A."/>
            <person name="Spackman E."/>
            <person name="Goraichik I."/>
            <person name="Dimitrov K.M."/>
            <person name="Suarez D.L."/>
            <person name="Swayne D.E."/>
        </authorList>
    </citation>
    <scope>NUCLEOTIDE SEQUENCE [LARGE SCALE GENOMIC DNA]</scope>
    <source>
        <strain evidence="11 12">A2P</strain>
    </source>
</reference>
<evidence type="ECO:0000256" key="3">
    <source>
        <dbReference type="ARBA" id="ARBA00008281"/>
    </source>
</evidence>
<keyword evidence="11" id="KW-0969">Cilium</keyword>
<keyword evidence="6 10" id="KW-0812">Transmembrane</keyword>
<keyword evidence="7 10" id="KW-0283">Flagellar rotation</keyword>
<evidence type="ECO:0000256" key="2">
    <source>
        <dbReference type="ARBA" id="ARBA00004162"/>
    </source>
</evidence>
<keyword evidence="8 10" id="KW-1133">Transmembrane helix</keyword>
<dbReference type="PANTHER" id="PTHR35091">
    <property type="entry name" value="FLAGELLAR PROTEIN FLIL"/>
    <property type="match status" value="1"/>
</dbReference>
<comment type="similarity">
    <text evidence="3 10">Belongs to the FliL family.</text>
</comment>
<evidence type="ECO:0000256" key="7">
    <source>
        <dbReference type="ARBA" id="ARBA00022779"/>
    </source>
</evidence>
<sequence length="184" mass="20090">MAAETDAGELSTDGLPRKKFSGKKLVLFVVLPLVLLIGAGAGVYFSGLLDSFLGKEKPAEEGEHAAAAEGEHGAEPGKADPHAAPIFYDLPDMLVNLNTGNKRPAFLKIKISIQLSKPEDVGAVEHVLPRIIDNFQVYLRELRLEDLRGSAGMYRLRQELLLRITAAAFPVKVKDVLFKEMLVQ</sequence>
<proteinExistence type="inferred from homology"/>
<evidence type="ECO:0000313" key="11">
    <source>
        <dbReference type="EMBL" id="SMF79099.1"/>
    </source>
</evidence>
<dbReference type="STRING" id="286727.SAMN02982917_4880"/>
<protein>
    <recommendedName>
        <fullName evidence="10">Flagellar protein FliL</fullName>
    </recommendedName>
</protein>
<evidence type="ECO:0000256" key="4">
    <source>
        <dbReference type="ARBA" id="ARBA00022475"/>
    </source>
</evidence>
<keyword evidence="11" id="KW-0966">Cell projection</keyword>
<evidence type="ECO:0000256" key="9">
    <source>
        <dbReference type="ARBA" id="ARBA00023136"/>
    </source>
</evidence>
<gene>
    <name evidence="11" type="ORF">SAMN02982917_4880</name>
</gene>
<keyword evidence="10" id="KW-0997">Cell inner membrane</keyword>